<protein>
    <submittedName>
        <fullName evidence="10">Glycine betaine/carnitine/choline transport system permease protein OpuCB</fullName>
    </submittedName>
</protein>
<name>A0A6N3AXU1_9FIRM</name>
<dbReference type="SUPFAM" id="SSF53850">
    <property type="entry name" value="Periplasmic binding protein-like II"/>
    <property type="match status" value="1"/>
</dbReference>
<gene>
    <name evidence="10" type="primary">opuCB</name>
    <name evidence="10" type="ORF">VRLFYP33_00862</name>
</gene>
<dbReference type="CDD" id="cd13610">
    <property type="entry name" value="PBP2_ChoS"/>
    <property type="match status" value="1"/>
</dbReference>
<dbReference type="Pfam" id="PF00528">
    <property type="entry name" value="BPD_transp_1"/>
    <property type="match status" value="1"/>
</dbReference>
<comment type="similarity">
    <text evidence="8">Belongs to the binding-protein-dependent transport system permease family.</text>
</comment>
<evidence type="ECO:0000256" key="2">
    <source>
        <dbReference type="ARBA" id="ARBA00022448"/>
    </source>
</evidence>
<dbReference type="AlphaFoldDB" id="A0A6N3AXU1"/>
<feature type="domain" description="ABC transmembrane type-1" evidence="9">
    <location>
        <begin position="19"/>
        <end position="202"/>
    </location>
</feature>
<evidence type="ECO:0000313" key="10">
    <source>
        <dbReference type="EMBL" id="VYT94968.1"/>
    </source>
</evidence>
<feature type="transmembrane region" description="Helical" evidence="8">
    <location>
        <begin position="82"/>
        <end position="101"/>
    </location>
</feature>
<dbReference type="InterPro" id="IPR058089">
    <property type="entry name" value="EgtUBC_SBD"/>
</dbReference>
<dbReference type="Gene3D" id="3.40.190.120">
    <property type="entry name" value="Osmoprotection protein (prox), domain 2"/>
    <property type="match status" value="1"/>
</dbReference>
<dbReference type="PANTHER" id="PTHR30177">
    <property type="entry name" value="GLYCINE BETAINE/L-PROLINE TRANSPORT SYSTEM PERMEASE PROTEIN PROW"/>
    <property type="match status" value="1"/>
</dbReference>
<dbReference type="Pfam" id="PF04069">
    <property type="entry name" value="OpuAC"/>
    <property type="match status" value="1"/>
</dbReference>
<sequence>MDTLYSTFIERQGEWVQLLVEHVQISMIALFIAILLSVPFAIFVVKYKKASEITLQVAGILQTIPSLALLGLFIPLLGIGKVPAIVALVIYGLFPILQNTITGLQSIDPLLQEAADAFGMNRWEKLKKFELVLAMPSIIGGIRTSSVMLIGTATLGALIGAGGLGAFILLGIDRNNSALIFIGAISAALLAVLFSVIIKFLETKSLKVIGSSFAAALVLLVLSTINVGGLGGVGNIGGHPTLIAAGKLGSEPEILINMYKELIEDQTDIKVVVKPSFGKTSFLYEALKKGSIDMYPEFTGTVTSALLQPPLTNIGNNPKTVYEAAKEGILKQDNLVLLEPMAYQNTYALAVKRSYAEEHGLKTISDLQKVVNTATAGFSLEFNDRSDGNKGLQSLYGLNFQVVTMEPSLRYEAIDQGNVDVIDVFSTDPEIITHDLVMLEDDRGLFPPYQGAPLLRADTLKKYPELAPVLNKLAGMITTDEMLKMNYEVDVDGKTANEVAVTYLKSKGLL</sequence>
<dbReference type="FunFam" id="1.10.3720.10:FF:000001">
    <property type="entry name" value="Glycine betaine ABC transporter, permease"/>
    <property type="match status" value="1"/>
</dbReference>
<comment type="similarity">
    <text evidence="7">In the N-terminal section; belongs to the binding-protein-dependent transport system permease family.</text>
</comment>
<dbReference type="GO" id="GO:0031460">
    <property type="term" value="P:glycine betaine transport"/>
    <property type="evidence" value="ECO:0007669"/>
    <property type="project" value="TreeGrafter"/>
</dbReference>
<proteinExistence type="inferred from homology"/>
<feature type="transmembrane region" description="Helical" evidence="8">
    <location>
        <begin position="147"/>
        <end position="172"/>
    </location>
</feature>
<dbReference type="PROSITE" id="PS50928">
    <property type="entry name" value="ABC_TM1"/>
    <property type="match status" value="1"/>
</dbReference>
<dbReference type="EMBL" id="CACRUX010000034">
    <property type="protein sequence ID" value="VYT94968.1"/>
    <property type="molecule type" value="Genomic_DNA"/>
</dbReference>
<feature type="transmembrane region" description="Helical" evidence="8">
    <location>
        <begin position="57"/>
        <end position="76"/>
    </location>
</feature>
<dbReference type="Gene3D" id="3.40.190.10">
    <property type="entry name" value="Periplasmic binding protein-like II"/>
    <property type="match status" value="1"/>
</dbReference>
<accession>A0A6N3AXU1</accession>
<dbReference type="CDD" id="cd06261">
    <property type="entry name" value="TM_PBP2"/>
    <property type="match status" value="1"/>
</dbReference>
<feature type="transmembrane region" description="Helical" evidence="8">
    <location>
        <begin position="213"/>
        <end position="233"/>
    </location>
</feature>
<keyword evidence="2 8" id="KW-0813">Transport</keyword>
<organism evidence="10">
    <name type="scientific">Veillonella ratti</name>
    <dbReference type="NCBI Taxonomy" id="103892"/>
    <lineage>
        <taxon>Bacteria</taxon>
        <taxon>Bacillati</taxon>
        <taxon>Bacillota</taxon>
        <taxon>Negativicutes</taxon>
        <taxon>Veillonellales</taxon>
        <taxon>Veillonellaceae</taxon>
        <taxon>Veillonella</taxon>
    </lineage>
</organism>
<dbReference type="InterPro" id="IPR007210">
    <property type="entry name" value="ABC_Gly_betaine_transp_sub-bd"/>
</dbReference>
<evidence type="ECO:0000259" key="9">
    <source>
        <dbReference type="PROSITE" id="PS50928"/>
    </source>
</evidence>
<dbReference type="GO" id="GO:0022857">
    <property type="term" value="F:transmembrane transporter activity"/>
    <property type="evidence" value="ECO:0007669"/>
    <property type="project" value="InterPro"/>
</dbReference>
<dbReference type="InterPro" id="IPR051204">
    <property type="entry name" value="ABC_transp_perm/SBD"/>
</dbReference>
<reference evidence="10" key="1">
    <citation type="submission" date="2019-11" db="EMBL/GenBank/DDBJ databases">
        <authorList>
            <person name="Feng L."/>
        </authorList>
    </citation>
    <scope>NUCLEOTIDE SEQUENCE</scope>
    <source>
        <strain evidence="10">VrattiLFYP33</strain>
    </source>
</reference>
<evidence type="ECO:0000256" key="3">
    <source>
        <dbReference type="ARBA" id="ARBA00022692"/>
    </source>
</evidence>
<evidence type="ECO:0000256" key="6">
    <source>
        <dbReference type="ARBA" id="ARBA00035642"/>
    </source>
</evidence>
<dbReference type="PANTHER" id="PTHR30177:SF4">
    <property type="entry name" value="OSMOPROTECTANT IMPORT PERMEASE PROTEIN OSMW"/>
    <property type="match status" value="1"/>
</dbReference>
<keyword evidence="5 8" id="KW-0472">Membrane</keyword>
<dbReference type="SUPFAM" id="SSF161098">
    <property type="entry name" value="MetI-like"/>
    <property type="match status" value="1"/>
</dbReference>
<feature type="transmembrane region" description="Helical" evidence="8">
    <location>
        <begin position="25"/>
        <end position="45"/>
    </location>
</feature>
<dbReference type="GO" id="GO:0043190">
    <property type="term" value="C:ATP-binding cassette (ABC) transporter complex"/>
    <property type="evidence" value="ECO:0007669"/>
    <property type="project" value="InterPro"/>
</dbReference>
<dbReference type="Gene3D" id="1.10.3720.10">
    <property type="entry name" value="MetI-like"/>
    <property type="match status" value="1"/>
</dbReference>
<evidence type="ECO:0000256" key="5">
    <source>
        <dbReference type="ARBA" id="ARBA00023136"/>
    </source>
</evidence>
<comment type="subcellular location">
    <subcellularLocation>
        <location evidence="8">Cell membrane</location>
        <topology evidence="8">Multi-pass membrane protein</topology>
    </subcellularLocation>
    <subcellularLocation>
        <location evidence="1">Membrane</location>
        <topology evidence="1">Multi-pass membrane protein</topology>
    </subcellularLocation>
</comment>
<evidence type="ECO:0000256" key="4">
    <source>
        <dbReference type="ARBA" id="ARBA00022989"/>
    </source>
</evidence>
<feature type="transmembrane region" description="Helical" evidence="8">
    <location>
        <begin position="178"/>
        <end position="201"/>
    </location>
</feature>
<dbReference type="RefSeq" id="WP_156704514.1">
    <property type="nucleotide sequence ID" value="NZ_CACRUX010000034.1"/>
</dbReference>
<keyword evidence="4 8" id="KW-1133">Transmembrane helix</keyword>
<evidence type="ECO:0000256" key="7">
    <source>
        <dbReference type="ARBA" id="ARBA00035652"/>
    </source>
</evidence>
<evidence type="ECO:0000256" key="8">
    <source>
        <dbReference type="RuleBase" id="RU363032"/>
    </source>
</evidence>
<dbReference type="InterPro" id="IPR000515">
    <property type="entry name" value="MetI-like"/>
</dbReference>
<dbReference type="InterPro" id="IPR035906">
    <property type="entry name" value="MetI-like_sf"/>
</dbReference>
<evidence type="ECO:0000256" key="1">
    <source>
        <dbReference type="ARBA" id="ARBA00004141"/>
    </source>
</evidence>
<keyword evidence="3 8" id="KW-0812">Transmembrane</keyword>
<comment type="similarity">
    <text evidence="6">In the C-terminal section; belongs to the OsmX family.</text>
</comment>